<evidence type="ECO:0000256" key="1">
    <source>
        <dbReference type="ARBA" id="ARBA00023224"/>
    </source>
</evidence>
<dbReference type="EMBL" id="JAFHKK010000006">
    <property type="protein sequence ID" value="MBN2963943.1"/>
    <property type="molecule type" value="Genomic_DNA"/>
</dbReference>
<evidence type="ECO:0000256" key="5">
    <source>
        <dbReference type="SAM" id="Phobius"/>
    </source>
</evidence>
<evidence type="ECO:0000256" key="4">
    <source>
        <dbReference type="SAM" id="Coils"/>
    </source>
</evidence>
<reference evidence="8" key="2">
    <citation type="submission" date="2021-02" db="EMBL/GenBank/DDBJ databases">
        <authorList>
            <person name="Merkel A.Y."/>
        </authorList>
    </citation>
    <scope>NUCLEOTIDE SEQUENCE</scope>
    <source>
        <strain evidence="8">T05b</strain>
    </source>
</reference>
<dbReference type="Proteomes" id="UP000703590">
    <property type="component" value="Unassembled WGS sequence"/>
</dbReference>
<dbReference type="RefSeq" id="WP_205458494.1">
    <property type="nucleotide sequence ID" value="NZ_JAFHKK010000006.1"/>
</dbReference>
<dbReference type="InterPro" id="IPR003660">
    <property type="entry name" value="HAMP_dom"/>
</dbReference>
<gene>
    <name evidence="8" type="ORF">JWV37_04040</name>
</gene>
<feature type="domain" description="Methyl-accepting transducer" evidence="6">
    <location>
        <begin position="388"/>
        <end position="593"/>
    </location>
</feature>
<dbReference type="SUPFAM" id="SSF58104">
    <property type="entry name" value="Methyl-accepting chemotaxis protein (MCP) signaling domain"/>
    <property type="match status" value="1"/>
</dbReference>
<dbReference type="InterPro" id="IPR025991">
    <property type="entry name" value="Chemoreceptor_zinc-bind_dom"/>
</dbReference>
<feature type="transmembrane region" description="Helical" evidence="5">
    <location>
        <begin position="297"/>
        <end position="317"/>
    </location>
</feature>
<dbReference type="PROSITE" id="PS50111">
    <property type="entry name" value="CHEMOTAXIS_TRANSDUC_2"/>
    <property type="match status" value="1"/>
</dbReference>
<dbReference type="InterPro" id="IPR029150">
    <property type="entry name" value="dCache_3"/>
</dbReference>
<evidence type="ECO:0000313" key="8">
    <source>
        <dbReference type="EMBL" id="MBN2963943.1"/>
    </source>
</evidence>
<proteinExistence type="inferred from homology"/>
<dbReference type="InterPro" id="IPR029151">
    <property type="entry name" value="Sensor-like_sf"/>
</dbReference>
<evidence type="ECO:0000313" key="9">
    <source>
        <dbReference type="Proteomes" id="UP000703590"/>
    </source>
</evidence>
<keyword evidence="9" id="KW-1185">Reference proteome</keyword>
<dbReference type="Pfam" id="PF00672">
    <property type="entry name" value="HAMP"/>
    <property type="match status" value="1"/>
</dbReference>
<comment type="caution">
    <text evidence="8">The sequence shown here is derived from an EMBL/GenBank/DDBJ whole genome shotgun (WGS) entry which is preliminary data.</text>
</comment>
<keyword evidence="1 3" id="KW-0807">Transducer</keyword>
<organism evidence="8 9">
    <name type="scientific">Sulfurospirillum tamanense</name>
    <dbReference type="NCBI Taxonomy" id="2813362"/>
    <lineage>
        <taxon>Bacteria</taxon>
        <taxon>Pseudomonadati</taxon>
        <taxon>Campylobacterota</taxon>
        <taxon>Epsilonproteobacteria</taxon>
        <taxon>Campylobacterales</taxon>
        <taxon>Sulfurospirillaceae</taxon>
        <taxon>Sulfurospirillum</taxon>
    </lineage>
</organism>
<dbReference type="Gene3D" id="1.20.120.30">
    <property type="entry name" value="Aspartate receptor, ligand-binding domain"/>
    <property type="match status" value="1"/>
</dbReference>
<sequence>MAKTRSLASKIFIPFLLAGAFGFVASVISGQYFVNQMKEDVYAKERQSLVILLQEQIKAKDDVWLTNAMQLAKNHDILTAFGRQDRDALGDIVANIGQLYRDNTPFRAVNVHLLTPDLHSYFKSWNPESVGQSYANSKVYQEVVKTKKPVVAFEEAANGLRFKSVFPLMDGDRFLGLLDFDGGINNFAAPLKNAGIEFLYFLDKSHAGLFANAKRAKDSHPLSSTQRIDEAFAAYVFSDAFSLQEAITNPYVVDEQYFSVALPIVDVGGNTVGYGLLAKSTPQVQAEITSTATILNYQLAFIVVLLVLVVLFMLWTIHTTVIKPIKNLDSIAKEISKGSADLTRRLNFQSNDEIGEAADSFDHFLDKVEIIAKEAKEEAKRAKEATTQAQSSFQKSMLFTSLANRLVGGVIYDSEDVQQNLNSNIETIKSINVVNENAEQIIHSVQESTGAIVSNINDIVQMVHGARTSSEQLNQNVDEISSVMALIKDISDQTNLLALNAAIEAARAGEHGRGFAVVADEVRKLAERTQKATQEVEMNINVLRQNSNAMLENNERVEHYTTASSTRLETFTQTLNQLIETSRQTKEENEAITHELFVSLAKIDHVIYKTNGYLAVFKDDKEKVMSTSSTCRFGKWYQNEGRATFGENEVYATIQKPHEGVHENIGRVLEIIKNNTTIEEANTIKALFDAAEKDSKTLFSLLNTILASKRKTRN</sequence>
<keyword evidence="5" id="KW-0812">Transmembrane</keyword>
<evidence type="ECO:0000259" key="6">
    <source>
        <dbReference type="PROSITE" id="PS50111"/>
    </source>
</evidence>
<dbReference type="SUPFAM" id="SSF103190">
    <property type="entry name" value="Sensory domain-like"/>
    <property type="match status" value="1"/>
</dbReference>
<accession>A0ABS2WQQ5</accession>
<comment type="similarity">
    <text evidence="2">Belongs to the methyl-accepting chemotaxis (MCP) protein family.</text>
</comment>
<feature type="coiled-coil region" evidence="4">
    <location>
        <begin position="365"/>
        <end position="392"/>
    </location>
</feature>
<dbReference type="PANTHER" id="PTHR32089:SF112">
    <property type="entry name" value="LYSOZYME-LIKE PROTEIN-RELATED"/>
    <property type="match status" value="1"/>
</dbReference>
<reference evidence="8" key="1">
    <citation type="submission" date="2021-02" db="EMBL/GenBank/DDBJ databases">
        <title>Sulfurospirillum tamanensis sp. nov.</title>
        <authorList>
            <person name="Frolova A."/>
            <person name="Merkel A."/>
            <person name="Slobodkin A."/>
        </authorList>
    </citation>
    <scope>NUCLEOTIDE SEQUENCE</scope>
    <source>
        <strain evidence="8">T05b</strain>
    </source>
</reference>
<dbReference type="Pfam" id="PF13682">
    <property type="entry name" value="CZB"/>
    <property type="match status" value="1"/>
</dbReference>
<dbReference type="Pfam" id="PF14827">
    <property type="entry name" value="dCache_3"/>
    <property type="match status" value="1"/>
</dbReference>
<feature type="domain" description="HAMP" evidence="7">
    <location>
        <begin position="319"/>
        <end position="373"/>
    </location>
</feature>
<keyword evidence="5" id="KW-1133">Transmembrane helix</keyword>
<evidence type="ECO:0000256" key="3">
    <source>
        <dbReference type="PROSITE-ProRule" id="PRU00284"/>
    </source>
</evidence>
<dbReference type="InterPro" id="IPR004089">
    <property type="entry name" value="MCPsignal_dom"/>
</dbReference>
<dbReference type="Gene3D" id="6.10.250.3200">
    <property type="match status" value="1"/>
</dbReference>
<evidence type="ECO:0000259" key="7">
    <source>
        <dbReference type="PROSITE" id="PS50885"/>
    </source>
</evidence>
<dbReference type="PROSITE" id="PS50885">
    <property type="entry name" value="HAMP"/>
    <property type="match status" value="1"/>
</dbReference>
<dbReference type="SMART" id="SM00304">
    <property type="entry name" value="HAMP"/>
    <property type="match status" value="1"/>
</dbReference>
<name>A0ABS2WQQ5_9BACT</name>
<dbReference type="PANTHER" id="PTHR32089">
    <property type="entry name" value="METHYL-ACCEPTING CHEMOTAXIS PROTEIN MCPB"/>
    <property type="match status" value="1"/>
</dbReference>
<dbReference type="SMART" id="SM00283">
    <property type="entry name" value="MA"/>
    <property type="match status" value="1"/>
</dbReference>
<keyword evidence="5" id="KW-0472">Membrane</keyword>
<evidence type="ECO:0000256" key="2">
    <source>
        <dbReference type="ARBA" id="ARBA00029447"/>
    </source>
</evidence>
<keyword evidence="4" id="KW-0175">Coiled coil</keyword>
<feature type="coiled-coil region" evidence="4">
    <location>
        <begin position="526"/>
        <end position="595"/>
    </location>
</feature>
<dbReference type="Pfam" id="PF00015">
    <property type="entry name" value="MCPsignal"/>
    <property type="match status" value="1"/>
</dbReference>
<dbReference type="CDD" id="cd06225">
    <property type="entry name" value="HAMP"/>
    <property type="match status" value="1"/>
</dbReference>
<dbReference type="Gene3D" id="6.10.340.10">
    <property type="match status" value="1"/>
</dbReference>
<feature type="transmembrane region" description="Helical" evidence="5">
    <location>
        <begin position="12"/>
        <end position="34"/>
    </location>
</feature>
<protein>
    <submittedName>
        <fullName evidence="8">CZB domain-containing protein</fullName>
    </submittedName>
</protein>